<reference evidence="1" key="1">
    <citation type="submission" date="2024-04" db="UniProtKB">
        <authorList>
            <consortium name="EnsemblMetazoa"/>
        </authorList>
    </citation>
    <scope>IDENTIFICATION</scope>
    <source>
        <strain evidence="1">EBRO</strain>
    </source>
</reference>
<dbReference type="AlphaFoldDB" id="A0AAG5DP83"/>
<organism evidence="1 2">
    <name type="scientific">Anopheles atroparvus</name>
    <name type="common">European mosquito</name>
    <dbReference type="NCBI Taxonomy" id="41427"/>
    <lineage>
        <taxon>Eukaryota</taxon>
        <taxon>Metazoa</taxon>
        <taxon>Ecdysozoa</taxon>
        <taxon>Arthropoda</taxon>
        <taxon>Hexapoda</taxon>
        <taxon>Insecta</taxon>
        <taxon>Pterygota</taxon>
        <taxon>Neoptera</taxon>
        <taxon>Endopterygota</taxon>
        <taxon>Diptera</taxon>
        <taxon>Nematocera</taxon>
        <taxon>Culicoidea</taxon>
        <taxon>Culicidae</taxon>
        <taxon>Anophelinae</taxon>
        <taxon>Anopheles</taxon>
    </lineage>
</organism>
<evidence type="ECO:0000313" key="1">
    <source>
        <dbReference type="EnsemblMetazoa" id="ENSAATROPP013087"/>
    </source>
</evidence>
<dbReference type="EnsemblMetazoa" id="ENSAATROPT014357">
    <property type="protein sequence ID" value="ENSAATROPP013087"/>
    <property type="gene ID" value="ENSAATROPG011652"/>
</dbReference>
<dbReference type="Proteomes" id="UP000075880">
    <property type="component" value="Unassembled WGS sequence"/>
</dbReference>
<proteinExistence type="predicted"/>
<accession>A0AAG5DP83</accession>
<protein>
    <submittedName>
        <fullName evidence="1">Uncharacterized protein</fullName>
    </submittedName>
</protein>
<evidence type="ECO:0000313" key="2">
    <source>
        <dbReference type="Proteomes" id="UP000075880"/>
    </source>
</evidence>
<name>A0AAG5DP83_ANOAO</name>
<sequence length="80" mass="9073">MTPKIFNIRRLNISGALFNPNGTRVQQNRPKEVMNVVKFELSRSSSICQNPLLKSSTVKTRLPASRLNRYSCVGINKKQP</sequence>
<keyword evidence="2" id="KW-1185">Reference proteome</keyword>